<dbReference type="Proteomes" id="UP000321490">
    <property type="component" value="Unassembled WGS sequence"/>
</dbReference>
<feature type="transmembrane region" description="Helical" evidence="7">
    <location>
        <begin position="100"/>
        <end position="124"/>
    </location>
</feature>
<dbReference type="PANTHER" id="PTHR43386">
    <property type="entry name" value="OLIGOPEPTIDE TRANSPORT SYSTEM PERMEASE PROTEIN APPC"/>
    <property type="match status" value="1"/>
</dbReference>
<dbReference type="GO" id="GO:0055085">
    <property type="term" value="P:transmembrane transport"/>
    <property type="evidence" value="ECO:0007669"/>
    <property type="project" value="InterPro"/>
</dbReference>
<accession>A0A562IR40</accession>
<dbReference type="PANTHER" id="PTHR43386:SF1">
    <property type="entry name" value="D,D-DIPEPTIDE TRANSPORT SYSTEM PERMEASE PROTEIN DDPC-RELATED"/>
    <property type="match status" value="1"/>
</dbReference>
<feature type="transmembrane region" description="Helical" evidence="7">
    <location>
        <begin position="158"/>
        <end position="178"/>
    </location>
</feature>
<keyword evidence="6 7" id="KW-0472">Membrane</keyword>
<feature type="transmembrane region" description="Helical" evidence="7">
    <location>
        <begin position="262"/>
        <end position="285"/>
    </location>
</feature>
<evidence type="ECO:0000256" key="2">
    <source>
        <dbReference type="ARBA" id="ARBA00022448"/>
    </source>
</evidence>
<keyword evidence="5 7" id="KW-1133">Transmembrane helix</keyword>
<keyword evidence="3" id="KW-1003">Cell membrane</keyword>
<comment type="similarity">
    <text evidence="7">Belongs to the binding-protein-dependent transport system permease family.</text>
</comment>
<evidence type="ECO:0000313" key="9">
    <source>
        <dbReference type="EMBL" id="TWH73362.1"/>
    </source>
</evidence>
<feature type="transmembrane region" description="Helical" evidence="7">
    <location>
        <begin position="35"/>
        <end position="55"/>
    </location>
</feature>
<dbReference type="GO" id="GO:0005886">
    <property type="term" value="C:plasma membrane"/>
    <property type="evidence" value="ECO:0007669"/>
    <property type="project" value="UniProtKB-SubCell"/>
</dbReference>
<evidence type="ECO:0000313" key="10">
    <source>
        <dbReference type="Proteomes" id="UP000321490"/>
    </source>
</evidence>
<feature type="transmembrane region" description="Helical" evidence="7">
    <location>
        <begin position="217"/>
        <end position="242"/>
    </location>
</feature>
<protein>
    <submittedName>
        <fullName evidence="9">Peptide/nickel transport system permease protein</fullName>
    </submittedName>
</protein>
<dbReference type="SUPFAM" id="SSF161098">
    <property type="entry name" value="MetI-like"/>
    <property type="match status" value="1"/>
</dbReference>
<dbReference type="CDD" id="cd06261">
    <property type="entry name" value="TM_PBP2"/>
    <property type="match status" value="1"/>
</dbReference>
<comment type="caution">
    <text evidence="9">The sequence shown here is derived from an EMBL/GenBank/DDBJ whole genome shotgun (WGS) entry which is preliminary data.</text>
</comment>
<dbReference type="InterPro" id="IPR000515">
    <property type="entry name" value="MetI-like"/>
</dbReference>
<dbReference type="InterPro" id="IPR050366">
    <property type="entry name" value="BP-dependent_transpt_permease"/>
</dbReference>
<evidence type="ECO:0000256" key="7">
    <source>
        <dbReference type="RuleBase" id="RU363032"/>
    </source>
</evidence>
<dbReference type="PROSITE" id="PS50928">
    <property type="entry name" value="ABC_TM1"/>
    <property type="match status" value="1"/>
</dbReference>
<gene>
    <name evidence="9" type="ORF">JD78_01885</name>
</gene>
<evidence type="ECO:0000256" key="3">
    <source>
        <dbReference type="ARBA" id="ARBA00022475"/>
    </source>
</evidence>
<dbReference type="OrthoDB" id="9812701at2"/>
<evidence type="ECO:0000256" key="5">
    <source>
        <dbReference type="ARBA" id="ARBA00022989"/>
    </source>
</evidence>
<dbReference type="InterPro" id="IPR035906">
    <property type="entry name" value="MetI-like_sf"/>
</dbReference>
<dbReference type="Pfam" id="PF00528">
    <property type="entry name" value="BPD_transp_1"/>
    <property type="match status" value="1"/>
</dbReference>
<feature type="domain" description="ABC transmembrane type-1" evidence="8">
    <location>
        <begin position="96"/>
        <end position="285"/>
    </location>
</feature>
<evidence type="ECO:0000256" key="4">
    <source>
        <dbReference type="ARBA" id="ARBA00022692"/>
    </source>
</evidence>
<organism evidence="9 10">
    <name type="scientific">Modestobacter roseus</name>
    <dbReference type="NCBI Taxonomy" id="1181884"/>
    <lineage>
        <taxon>Bacteria</taxon>
        <taxon>Bacillati</taxon>
        <taxon>Actinomycetota</taxon>
        <taxon>Actinomycetes</taxon>
        <taxon>Geodermatophilales</taxon>
        <taxon>Geodermatophilaceae</taxon>
        <taxon>Modestobacter</taxon>
    </lineage>
</organism>
<keyword evidence="2 7" id="KW-0813">Transport</keyword>
<dbReference type="Gene3D" id="1.10.3720.10">
    <property type="entry name" value="MetI-like"/>
    <property type="match status" value="1"/>
</dbReference>
<keyword evidence="4 7" id="KW-0812">Transmembrane</keyword>
<feature type="transmembrane region" description="Helical" evidence="7">
    <location>
        <begin position="131"/>
        <end position="152"/>
    </location>
</feature>
<evidence type="ECO:0000259" key="8">
    <source>
        <dbReference type="PROSITE" id="PS50928"/>
    </source>
</evidence>
<reference evidence="9 10" key="1">
    <citation type="submission" date="2019-07" db="EMBL/GenBank/DDBJ databases">
        <title>R&amp;d 2014.</title>
        <authorList>
            <person name="Klenk H.-P."/>
        </authorList>
    </citation>
    <scope>NUCLEOTIDE SEQUENCE [LARGE SCALE GENOMIC DNA]</scope>
    <source>
        <strain evidence="9 10">DSM 45764</strain>
    </source>
</reference>
<dbReference type="RefSeq" id="WP_153356253.1">
    <property type="nucleotide sequence ID" value="NZ_JABGDC010000005.1"/>
</dbReference>
<name>A0A562IR40_9ACTN</name>
<evidence type="ECO:0000256" key="6">
    <source>
        <dbReference type="ARBA" id="ARBA00023136"/>
    </source>
</evidence>
<comment type="subcellular location">
    <subcellularLocation>
        <location evidence="1 7">Cell membrane</location>
        <topology evidence="1 7">Multi-pass membrane protein</topology>
    </subcellularLocation>
</comment>
<proteinExistence type="inferred from homology"/>
<dbReference type="EMBL" id="VLKF01000001">
    <property type="protein sequence ID" value="TWH73362.1"/>
    <property type="molecule type" value="Genomic_DNA"/>
</dbReference>
<keyword evidence="10" id="KW-1185">Reference proteome</keyword>
<evidence type="ECO:0000256" key="1">
    <source>
        <dbReference type="ARBA" id="ARBA00004651"/>
    </source>
</evidence>
<sequence length="295" mass="30598">MTVVEPAAASAVGPDVDLEQVEAGRRRRPANLGTWIPAGMIAFIVVACFLGPLLLGLPRPVGGSVLESYLPAGSPGHLLGTDPNGNDILSRLLHGGRASLLIATTVNLLGLVVGGTLGALSGYVGGVVDTVIMRVLDVLIAFPSLVLTLAVAQALGPSMVNTIFALTFFSIPAVARVARSAVLRLREQPFMAAAQLAGTPGWRVLFKHLAPNIAPQLITFAMLGMGIVIIIEGALSFLGLGIPAPAPSWGNMVADGQLSLSATPMLVVWPSLALLVTVLSFNLLGENLRARWSGR</sequence>
<dbReference type="AlphaFoldDB" id="A0A562IR40"/>